<evidence type="ECO:0000259" key="1">
    <source>
        <dbReference type="Pfam" id="PF01425"/>
    </source>
</evidence>
<accession>A0ABS2PD37</accession>
<keyword evidence="2" id="KW-0378">Hydrolase</keyword>
<keyword evidence="3" id="KW-1185">Reference proteome</keyword>
<proteinExistence type="predicted"/>
<dbReference type="GO" id="GO:0004040">
    <property type="term" value="F:amidase activity"/>
    <property type="evidence" value="ECO:0007669"/>
    <property type="project" value="UniProtKB-EC"/>
</dbReference>
<dbReference type="Gene3D" id="3.90.1300.10">
    <property type="entry name" value="Amidase signature (AS) domain"/>
    <property type="match status" value="1"/>
</dbReference>
<reference evidence="2 3" key="1">
    <citation type="submission" date="2021-01" db="EMBL/GenBank/DDBJ databases">
        <title>Genomic Encyclopedia of Type Strains, Phase IV (KMG-IV): sequencing the most valuable type-strain genomes for metagenomic binning, comparative biology and taxonomic classification.</title>
        <authorList>
            <person name="Goeker M."/>
        </authorList>
    </citation>
    <scope>NUCLEOTIDE SEQUENCE [LARGE SCALE GENOMIC DNA]</scope>
    <source>
        <strain evidence="2 3">DSM 25540</strain>
    </source>
</reference>
<feature type="domain" description="Amidase" evidence="1">
    <location>
        <begin position="24"/>
        <end position="451"/>
    </location>
</feature>
<name>A0ABS2PD37_9BACL</name>
<gene>
    <name evidence="2" type="ORF">JOD17_002345</name>
</gene>
<dbReference type="PANTHER" id="PTHR42678:SF34">
    <property type="entry name" value="OS04G0183300 PROTEIN"/>
    <property type="match status" value="1"/>
</dbReference>
<protein>
    <submittedName>
        <fullName evidence="2">Amidase</fullName>
        <ecNumber evidence="2">3.5.1.4</ecNumber>
    </submittedName>
</protein>
<evidence type="ECO:0000313" key="3">
    <source>
        <dbReference type="Proteomes" id="UP000741863"/>
    </source>
</evidence>
<dbReference type="EMBL" id="JAFBEC010000006">
    <property type="protein sequence ID" value="MBM7633251.1"/>
    <property type="molecule type" value="Genomic_DNA"/>
</dbReference>
<comment type="caution">
    <text evidence="2">The sequence shown here is derived from an EMBL/GenBank/DDBJ whole genome shotgun (WGS) entry which is preliminary data.</text>
</comment>
<dbReference type="PANTHER" id="PTHR42678">
    <property type="entry name" value="AMIDASE"/>
    <property type="match status" value="1"/>
</dbReference>
<sequence>MLEQKTVRQLAKMLNQGDVTSAALVTYYLERIQTYDQHFHSILLVNQEAKALAAQLDQERIKQGRRSVLHGIPFIVKDNIDVKDMPTTGGSPLLKNLIARSDAWIIQQLKKAGAIVLAKANLSEFAASYGRLGYSSLGGLTRNPFHDDYNASGSSSGSAVAVALDFAPFSLGTDTSGSVRGPANNAGLVGLRPTHGSIDMAGVMPSALSFDTLGFFTRTTDDLCLLMSVIKEEKLLNNKAAANKTFAFITNYSGDSEEVDDTIFDAMQRLKGKGHDVVSFTLPKEEEDVWGSLIDKHDAESKRDLESYLNEQEGEHPKTIKHLIEQYEQQDIPINPARLQAFRRVVKMEAFRDTSRYEEIIFEQQRVRERLNEQFTQGIDAFLFPTMLTPATLTFDHKHANQPEEKRDPFIASYLGSFIGYPEITIPVGFSKAGLPIGLSFLGKAHSEGELVSYASIVEHSKRFLPKQ</sequence>
<dbReference type="InterPro" id="IPR023631">
    <property type="entry name" value="Amidase_dom"/>
</dbReference>
<dbReference type="EC" id="3.5.1.4" evidence="2"/>
<dbReference type="SUPFAM" id="SSF75304">
    <property type="entry name" value="Amidase signature (AS) enzymes"/>
    <property type="match status" value="1"/>
</dbReference>
<dbReference type="RefSeq" id="WP_204697846.1">
    <property type="nucleotide sequence ID" value="NZ_JAFBEC010000006.1"/>
</dbReference>
<dbReference type="Proteomes" id="UP000741863">
    <property type="component" value="Unassembled WGS sequence"/>
</dbReference>
<dbReference type="Pfam" id="PF01425">
    <property type="entry name" value="Amidase"/>
    <property type="match status" value="1"/>
</dbReference>
<dbReference type="InterPro" id="IPR036928">
    <property type="entry name" value="AS_sf"/>
</dbReference>
<organism evidence="2 3">
    <name type="scientific">Geomicrobium sediminis</name>
    <dbReference type="NCBI Taxonomy" id="1347788"/>
    <lineage>
        <taxon>Bacteria</taxon>
        <taxon>Bacillati</taxon>
        <taxon>Bacillota</taxon>
        <taxon>Bacilli</taxon>
        <taxon>Bacillales</taxon>
        <taxon>Geomicrobium</taxon>
    </lineage>
</organism>
<evidence type="ECO:0000313" key="2">
    <source>
        <dbReference type="EMBL" id="MBM7633251.1"/>
    </source>
</evidence>